<sequence length="146" mass="14955">MKWMLSAMLAVTSLVPFASSHAQSLRHGTIVDMTPIDNRGDDESEQHKQGKQMGKVLGGLFGMGASRVSNTATGTELIGKGSMAAGEQIGGNIAGEGPAAHYMVKLKLDDGKTMALVQTGQGVKGLSVGSKVAISGSGQDARLAAE</sequence>
<evidence type="ECO:0000313" key="2">
    <source>
        <dbReference type="EMBL" id="QDE39256.1"/>
    </source>
</evidence>
<dbReference type="RefSeq" id="WP_139981598.1">
    <property type="nucleotide sequence ID" value="NZ_CP041046.1"/>
</dbReference>
<protein>
    <recommendedName>
        <fullName evidence="4">Glycine zipper 2TM domain-containing protein</fullName>
    </recommendedName>
</protein>
<accession>A0A4Y5Z300</accession>
<feature type="chain" id="PRO_5021260738" description="Glycine zipper 2TM domain-containing protein" evidence="1">
    <location>
        <begin position="23"/>
        <end position="146"/>
    </location>
</feature>
<name>A0A4Y5Z300_9GAMM</name>
<keyword evidence="3" id="KW-1185">Reference proteome</keyword>
<dbReference type="Proteomes" id="UP000316093">
    <property type="component" value="Chromosome"/>
</dbReference>
<evidence type="ECO:0000256" key="1">
    <source>
        <dbReference type="SAM" id="SignalP"/>
    </source>
</evidence>
<keyword evidence="1" id="KW-0732">Signal</keyword>
<organism evidence="2 3">
    <name type="scientific">Luteibacter pinisoli</name>
    <dbReference type="NCBI Taxonomy" id="2589080"/>
    <lineage>
        <taxon>Bacteria</taxon>
        <taxon>Pseudomonadati</taxon>
        <taxon>Pseudomonadota</taxon>
        <taxon>Gammaproteobacteria</taxon>
        <taxon>Lysobacterales</taxon>
        <taxon>Rhodanobacteraceae</taxon>
        <taxon>Luteibacter</taxon>
    </lineage>
</organism>
<reference evidence="2 3" key="1">
    <citation type="submission" date="2019-06" db="EMBL/GenBank/DDBJ databases">
        <title>A complete genome sequence for Luteibacter pinisoli MAH-14.</title>
        <authorList>
            <person name="Baltrus D.A."/>
        </authorList>
    </citation>
    <scope>NUCLEOTIDE SEQUENCE [LARGE SCALE GENOMIC DNA]</scope>
    <source>
        <strain evidence="2 3">MAH-14</strain>
    </source>
</reference>
<feature type="signal peptide" evidence="1">
    <location>
        <begin position="1"/>
        <end position="22"/>
    </location>
</feature>
<dbReference type="EMBL" id="CP041046">
    <property type="protein sequence ID" value="QDE39256.1"/>
    <property type="molecule type" value="Genomic_DNA"/>
</dbReference>
<dbReference type="KEGG" id="lpy:FIV34_08615"/>
<proteinExistence type="predicted"/>
<gene>
    <name evidence="2" type="ORF">FIV34_08615</name>
</gene>
<dbReference type="AlphaFoldDB" id="A0A4Y5Z300"/>
<evidence type="ECO:0008006" key="4">
    <source>
        <dbReference type="Google" id="ProtNLM"/>
    </source>
</evidence>
<evidence type="ECO:0000313" key="3">
    <source>
        <dbReference type="Proteomes" id="UP000316093"/>
    </source>
</evidence>
<dbReference type="OrthoDB" id="5957517at2"/>